<protein>
    <submittedName>
        <fullName evidence="1">Uncharacterized protein</fullName>
    </submittedName>
</protein>
<evidence type="ECO:0000313" key="1">
    <source>
        <dbReference type="EMBL" id="RDV05375.1"/>
    </source>
</evidence>
<name>A0A371BCM9_9BRAD</name>
<dbReference type="EMBL" id="QRGO01000001">
    <property type="protein sequence ID" value="RDV05375.1"/>
    <property type="molecule type" value="Genomic_DNA"/>
</dbReference>
<sequence length="135" mass="14818">MFVGVALLVAGCASDDVGPSPAELQARWDAQNIAPQNYKNDLLAFLRTYLNEPVGVRNAQASQPLLKKVGQGDRFIVCVRFRERKSANTYAPPKDGAAVFVSGKLDRFLDTPPEVAALCKEVPLEPFTELEKLTR</sequence>
<gene>
    <name evidence="1" type="ORF">DXH78_12805</name>
</gene>
<evidence type="ECO:0000313" key="2">
    <source>
        <dbReference type="Proteomes" id="UP000263993"/>
    </source>
</evidence>
<comment type="caution">
    <text evidence="1">The sequence shown here is derived from an EMBL/GenBank/DDBJ whole genome shotgun (WGS) entry which is preliminary data.</text>
</comment>
<keyword evidence="2" id="KW-1185">Reference proteome</keyword>
<organism evidence="1 2">
    <name type="scientific">Undibacter mobilis</name>
    <dbReference type="NCBI Taxonomy" id="2292256"/>
    <lineage>
        <taxon>Bacteria</taxon>
        <taxon>Pseudomonadati</taxon>
        <taxon>Pseudomonadota</taxon>
        <taxon>Alphaproteobacteria</taxon>
        <taxon>Hyphomicrobiales</taxon>
        <taxon>Nitrobacteraceae</taxon>
        <taxon>Undibacter</taxon>
    </lineage>
</organism>
<dbReference type="Proteomes" id="UP000263993">
    <property type="component" value="Unassembled WGS sequence"/>
</dbReference>
<proteinExistence type="predicted"/>
<dbReference type="AlphaFoldDB" id="A0A371BCM9"/>
<reference evidence="2" key="1">
    <citation type="submission" date="2018-08" db="EMBL/GenBank/DDBJ databases">
        <authorList>
            <person name="Kim S.-J."/>
            <person name="Jung G.-Y."/>
        </authorList>
    </citation>
    <scope>NUCLEOTIDE SEQUENCE [LARGE SCALE GENOMIC DNA]</scope>
    <source>
        <strain evidence="2">GY_H</strain>
    </source>
</reference>
<accession>A0A371BCM9</accession>